<keyword evidence="1" id="KW-1133">Transmembrane helix</keyword>
<dbReference type="InterPro" id="IPR029039">
    <property type="entry name" value="Flavoprotein-like_sf"/>
</dbReference>
<accession>A0ABV4TTN0</accession>
<proteinExistence type="predicted"/>
<dbReference type="EMBL" id="JBGUAW010000002">
    <property type="protein sequence ID" value="MFA9459930.1"/>
    <property type="molecule type" value="Genomic_DNA"/>
</dbReference>
<dbReference type="Proteomes" id="UP001575181">
    <property type="component" value="Unassembled WGS sequence"/>
</dbReference>
<name>A0ABV4TTN0_9GAMM</name>
<sequence>MRVLLILGHPRRESFGDALFRAFGAVLRKAGVELRTLAVRWGPRKVTRAAAATGALSAVPAWWLAHRSTAADLYGPLIYLALVLDGMLLPRLARPHMRVSWTSLPIPLVTALTFILWFGVLPLIRLG</sequence>
<dbReference type="RefSeq" id="WP_373654711.1">
    <property type="nucleotide sequence ID" value="NZ_JBGUAW010000002.1"/>
</dbReference>
<comment type="caution">
    <text evidence="2">The sequence shown here is derived from an EMBL/GenBank/DDBJ whole genome shotgun (WGS) entry which is preliminary data.</text>
</comment>
<evidence type="ECO:0008006" key="4">
    <source>
        <dbReference type="Google" id="ProtNLM"/>
    </source>
</evidence>
<evidence type="ECO:0000313" key="2">
    <source>
        <dbReference type="EMBL" id="MFA9459930.1"/>
    </source>
</evidence>
<organism evidence="2 3">
    <name type="scientific">Thiohalorhabdus methylotrophus</name>
    <dbReference type="NCBI Taxonomy" id="3242694"/>
    <lineage>
        <taxon>Bacteria</taxon>
        <taxon>Pseudomonadati</taxon>
        <taxon>Pseudomonadota</taxon>
        <taxon>Gammaproteobacteria</taxon>
        <taxon>Thiohalorhabdales</taxon>
        <taxon>Thiohalorhabdaceae</taxon>
        <taxon>Thiohalorhabdus</taxon>
    </lineage>
</organism>
<feature type="transmembrane region" description="Helical" evidence="1">
    <location>
        <begin position="105"/>
        <end position="124"/>
    </location>
</feature>
<evidence type="ECO:0000313" key="3">
    <source>
        <dbReference type="Proteomes" id="UP001575181"/>
    </source>
</evidence>
<dbReference type="SUPFAM" id="SSF52218">
    <property type="entry name" value="Flavoproteins"/>
    <property type="match status" value="1"/>
</dbReference>
<evidence type="ECO:0000256" key="1">
    <source>
        <dbReference type="SAM" id="Phobius"/>
    </source>
</evidence>
<keyword evidence="1" id="KW-0472">Membrane</keyword>
<protein>
    <recommendedName>
        <fullName evidence="4">Flavodoxin-like fold domain-containing protein</fullName>
    </recommendedName>
</protein>
<keyword evidence="1" id="KW-0812">Transmembrane</keyword>
<reference evidence="2 3" key="1">
    <citation type="submission" date="2024-08" db="EMBL/GenBank/DDBJ databases">
        <title>Whole-genome sequencing of halo(alkali)philic microorganisms from hypersaline lakes.</title>
        <authorList>
            <person name="Sorokin D.Y."/>
            <person name="Merkel A.Y."/>
            <person name="Messina E."/>
            <person name="Yakimov M."/>
        </authorList>
    </citation>
    <scope>NUCLEOTIDE SEQUENCE [LARGE SCALE GENOMIC DNA]</scope>
    <source>
        <strain evidence="2 3">Cl-TMA</strain>
    </source>
</reference>
<keyword evidence="3" id="KW-1185">Reference proteome</keyword>
<gene>
    <name evidence="2" type="ORF">ACERLL_03730</name>
</gene>